<dbReference type="AlphaFoldDB" id="A0A9P7FFH7"/>
<proteinExistence type="predicted"/>
<name>A0A9P7FFH7_9AGAM</name>
<protein>
    <recommendedName>
        <fullName evidence="4">C2H2-type domain-containing protein</fullName>
    </recommendedName>
</protein>
<gene>
    <name evidence="2" type="ORF">F5147DRAFT_409460</name>
</gene>
<organism evidence="2 3">
    <name type="scientific">Suillus discolor</name>
    <dbReference type="NCBI Taxonomy" id="1912936"/>
    <lineage>
        <taxon>Eukaryota</taxon>
        <taxon>Fungi</taxon>
        <taxon>Dikarya</taxon>
        <taxon>Basidiomycota</taxon>
        <taxon>Agaricomycotina</taxon>
        <taxon>Agaricomycetes</taxon>
        <taxon>Agaricomycetidae</taxon>
        <taxon>Boletales</taxon>
        <taxon>Suillineae</taxon>
        <taxon>Suillaceae</taxon>
        <taxon>Suillus</taxon>
    </lineage>
</organism>
<sequence>MRNELLTIPAIPFHREPSCSIVFSYSTGGAEPPLNKSDETGQTLNYANFEIATALMSPAHFRRIIIAPVHGRTCNTSYARCDRSAEPHSRKASQVAREQALADPSTPRSLHPIARQVISRPSAHPTFHLMDIPAGVSTLLPRDRCGWSQATDLCNDIVSANTLVVHMRKHVGGFSHRRIYCSWNGCGKLMRRDCLVRHIREIHLRSKRRAHD</sequence>
<reference evidence="2" key="1">
    <citation type="journal article" date="2020" name="New Phytol.">
        <title>Comparative genomics reveals dynamic genome evolution in host specialist ectomycorrhizal fungi.</title>
        <authorList>
            <person name="Lofgren L.A."/>
            <person name="Nguyen N.H."/>
            <person name="Vilgalys R."/>
            <person name="Ruytinx J."/>
            <person name="Liao H.L."/>
            <person name="Branco S."/>
            <person name="Kuo A."/>
            <person name="LaButti K."/>
            <person name="Lipzen A."/>
            <person name="Andreopoulos W."/>
            <person name="Pangilinan J."/>
            <person name="Riley R."/>
            <person name="Hundley H."/>
            <person name="Na H."/>
            <person name="Barry K."/>
            <person name="Grigoriev I.V."/>
            <person name="Stajich J.E."/>
            <person name="Kennedy P.G."/>
        </authorList>
    </citation>
    <scope>NUCLEOTIDE SEQUENCE</scope>
    <source>
        <strain evidence="2">FC423</strain>
    </source>
</reference>
<dbReference type="EMBL" id="JABBWM010000008">
    <property type="protein sequence ID" value="KAG2115073.1"/>
    <property type="molecule type" value="Genomic_DNA"/>
</dbReference>
<evidence type="ECO:0000256" key="1">
    <source>
        <dbReference type="SAM" id="MobiDB-lite"/>
    </source>
</evidence>
<evidence type="ECO:0000313" key="2">
    <source>
        <dbReference type="EMBL" id="KAG2115073.1"/>
    </source>
</evidence>
<evidence type="ECO:0008006" key="4">
    <source>
        <dbReference type="Google" id="ProtNLM"/>
    </source>
</evidence>
<comment type="caution">
    <text evidence="2">The sequence shown here is derived from an EMBL/GenBank/DDBJ whole genome shotgun (WGS) entry which is preliminary data.</text>
</comment>
<dbReference type="RefSeq" id="XP_041296790.1">
    <property type="nucleotide sequence ID" value="XM_041429653.1"/>
</dbReference>
<accession>A0A9P7FFH7</accession>
<keyword evidence="3" id="KW-1185">Reference proteome</keyword>
<feature type="region of interest" description="Disordered" evidence="1">
    <location>
        <begin position="83"/>
        <end position="108"/>
    </location>
</feature>
<dbReference type="GeneID" id="64691912"/>
<evidence type="ECO:0000313" key="3">
    <source>
        <dbReference type="Proteomes" id="UP000823399"/>
    </source>
</evidence>
<dbReference type="Proteomes" id="UP000823399">
    <property type="component" value="Unassembled WGS sequence"/>
</dbReference>
<dbReference type="OrthoDB" id="2676167at2759"/>